<name>A0AAV2SM30_MEGNR</name>
<sequence>MHTGERPYECEICGKGFKLLQHLTIHIKYHKKIVAAHCQICGFGAPTKGVLTQHIKLVHTNETPFECDICGNKYKTKGNLSKHKRGIRGSCKGFKTSDSFLQENKEQKTYHLDNYEQIE</sequence>
<dbReference type="GO" id="GO:0008270">
    <property type="term" value="F:zinc ion binding"/>
    <property type="evidence" value="ECO:0007669"/>
    <property type="project" value="UniProtKB-KW"/>
</dbReference>
<evidence type="ECO:0000256" key="5">
    <source>
        <dbReference type="ARBA" id="ARBA00022833"/>
    </source>
</evidence>
<evidence type="ECO:0000256" key="4">
    <source>
        <dbReference type="ARBA" id="ARBA00022771"/>
    </source>
</evidence>
<proteinExistence type="predicted"/>
<keyword evidence="6" id="KW-0539">Nucleus</keyword>
<gene>
    <name evidence="9" type="ORF">MNOR_LOCUS38277</name>
</gene>
<keyword evidence="4 7" id="KW-0863">Zinc-finger</keyword>
<accession>A0AAV2SM30</accession>
<dbReference type="GO" id="GO:0005634">
    <property type="term" value="C:nucleus"/>
    <property type="evidence" value="ECO:0007669"/>
    <property type="project" value="UniProtKB-SubCell"/>
</dbReference>
<evidence type="ECO:0000259" key="8">
    <source>
        <dbReference type="PROSITE" id="PS50157"/>
    </source>
</evidence>
<evidence type="ECO:0000313" key="9">
    <source>
        <dbReference type="EMBL" id="CAL4210106.1"/>
    </source>
</evidence>
<dbReference type="InterPro" id="IPR036236">
    <property type="entry name" value="Znf_C2H2_sf"/>
</dbReference>
<feature type="domain" description="C2H2-type" evidence="8">
    <location>
        <begin position="36"/>
        <end position="64"/>
    </location>
</feature>
<evidence type="ECO:0000256" key="7">
    <source>
        <dbReference type="PROSITE-ProRule" id="PRU00042"/>
    </source>
</evidence>
<dbReference type="Pfam" id="PF00096">
    <property type="entry name" value="zf-C2H2"/>
    <property type="match status" value="2"/>
</dbReference>
<comment type="caution">
    <text evidence="9">The sequence shown here is derived from an EMBL/GenBank/DDBJ whole genome shotgun (WGS) entry which is preliminary data.</text>
</comment>
<keyword evidence="2" id="KW-0479">Metal-binding</keyword>
<feature type="non-terminal residue" evidence="9">
    <location>
        <position position="119"/>
    </location>
</feature>
<dbReference type="PROSITE" id="PS50157">
    <property type="entry name" value="ZINC_FINGER_C2H2_2"/>
    <property type="match status" value="3"/>
</dbReference>
<feature type="domain" description="C2H2-type" evidence="8">
    <location>
        <begin position="8"/>
        <end position="30"/>
    </location>
</feature>
<keyword evidence="3" id="KW-0677">Repeat</keyword>
<dbReference type="PANTHER" id="PTHR24394">
    <property type="entry name" value="ZINC FINGER PROTEIN"/>
    <property type="match status" value="1"/>
</dbReference>
<dbReference type="FunFam" id="3.30.160.60:FF:000100">
    <property type="entry name" value="Zinc finger 45-like"/>
    <property type="match status" value="1"/>
</dbReference>
<dbReference type="Gene3D" id="3.30.160.60">
    <property type="entry name" value="Classic Zinc Finger"/>
    <property type="match status" value="2"/>
</dbReference>
<dbReference type="EMBL" id="CAXKWB010085280">
    <property type="protein sequence ID" value="CAL4210106.1"/>
    <property type="molecule type" value="Genomic_DNA"/>
</dbReference>
<dbReference type="PANTHER" id="PTHR24394:SF29">
    <property type="entry name" value="MYONEURIN"/>
    <property type="match status" value="1"/>
</dbReference>
<comment type="subcellular location">
    <subcellularLocation>
        <location evidence="1">Nucleus</location>
    </subcellularLocation>
</comment>
<dbReference type="PROSITE" id="PS00028">
    <property type="entry name" value="ZINC_FINGER_C2H2_1"/>
    <property type="match status" value="1"/>
</dbReference>
<keyword evidence="10" id="KW-1185">Reference proteome</keyword>
<dbReference type="FunFam" id="3.30.160.60:FF:000624">
    <property type="entry name" value="zinc finger protein 697"/>
    <property type="match status" value="1"/>
</dbReference>
<dbReference type="SMART" id="SM00355">
    <property type="entry name" value="ZnF_C2H2"/>
    <property type="match status" value="3"/>
</dbReference>
<dbReference type="GO" id="GO:0048598">
    <property type="term" value="P:embryonic morphogenesis"/>
    <property type="evidence" value="ECO:0007669"/>
    <property type="project" value="UniProtKB-ARBA"/>
</dbReference>
<protein>
    <recommendedName>
        <fullName evidence="8">C2H2-type domain-containing protein</fullName>
    </recommendedName>
</protein>
<feature type="domain" description="C2H2-type" evidence="8">
    <location>
        <begin position="65"/>
        <end position="93"/>
    </location>
</feature>
<evidence type="ECO:0000313" key="10">
    <source>
        <dbReference type="Proteomes" id="UP001497623"/>
    </source>
</evidence>
<dbReference type="GO" id="GO:0000981">
    <property type="term" value="F:DNA-binding transcription factor activity, RNA polymerase II-specific"/>
    <property type="evidence" value="ECO:0007669"/>
    <property type="project" value="TreeGrafter"/>
</dbReference>
<organism evidence="9 10">
    <name type="scientific">Meganyctiphanes norvegica</name>
    <name type="common">Northern krill</name>
    <name type="synonym">Thysanopoda norvegica</name>
    <dbReference type="NCBI Taxonomy" id="48144"/>
    <lineage>
        <taxon>Eukaryota</taxon>
        <taxon>Metazoa</taxon>
        <taxon>Ecdysozoa</taxon>
        <taxon>Arthropoda</taxon>
        <taxon>Crustacea</taxon>
        <taxon>Multicrustacea</taxon>
        <taxon>Malacostraca</taxon>
        <taxon>Eumalacostraca</taxon>
        <taxon>Eucarida</taxon>
        <taxon>Euphausiacea</taxon>
        <taxon>Euphausiidae</taxon>
        <taxon>Meganyctiphanes</taxon>
    </lineage>
</organism>
<keyword evidence="5" id="KW-0862">Zinc</keyword>
<dbReference type="InterPro" id="IPR013087">
    <property type="entry name" value="Znf_C2H2_type"/>
</dbReference>
<evidence type="ECO:0000256" key="3">
    <source>
        <dbReference type="ARBA" id="ARBA00022737"/>
    </source>
</evidence>
<evidence type="ECO:0000256" key="1">
    <source>
        <dbReference type="ARBA" id="ARBA00004123"/>
    </source>
</evidence>
<dbReference type="AlphaFoldDB" id="A0AAV2SM30"/>
<dbReference type="SUPFAM" id="SSF57667">
    <property type="entry name" value="beta-beta-alpha zinc fingers"/>
    <property type="match status" value="2"/>
</dbReference>
<evidence type="ECO:0000256" key="2">
    <source>
        <dbReference type="ARBA" id="ARBA00022723"/>
    </source>
</evidence>
<dbReference type="Proteomes" id="UP001497623">
    <property type="component" value="Unassembled WGS sequence"/>
</dbReference>
<reference evidence="9 10" key="1">
    <citation type="submission" date="2024-05" db="EMBL/GenBank/DDBJ databases">
        <authorList>
            <person name="Wallberg A."/>
        </authorList>
    </citation>
    <scope>NUCLEOTIDE SEQUENCE [LARGE SCALE GENOMIC DNA]</scope>
</reference>
<evidence type="ECO:0000256" key="6">
    <source>
        <dbReference type="ARBA" id="ARBA00023242"/>
    </source>
</evidence>